<dbReference type="Pfam" id="PF00082">
    <property type="entry name" value="Peptidase_S8"/>
    <property type="match status" value="1"/>
</dbReference>
<feature type="non-terminal residue" evidence="8">
    <location>
        <position position="122"/>
    </location>
</feature>
<evidence type="ECO:0000313" key="8">
    <source>
        <dbReference type="EMBL" id="CRZ04064.1"/>
    </source>
</evidence>
<keyword evidence="3" id="KW-0720">Serine protease</keyword>
<feature type="domain" description="Peptidase S8/S53" evidence="7">
    <location>
        <begin position="5"/>
        <end position="105"/>
    </location>
</feature>
<evidence type="ECO:0000256" key="4">
    <source>
        <dbReference type="ARBA" id="ARBA00023529"/>
    </source>
</evidence>
<dbReference type="InterPro" id="IPR051048">
    <property type="entry name" value="Peptidase_S8/S53_subtilisin"/>
</dbReference>
<dbReference type="InterPro" id="IPR000209">
    <property type="entry name" value="Peptidase_S8/S53_dom"/>
</dbReference>
<dbReference type="PANTHER" id="PTHR43399:SF5">
    <property type="entry name" value="PEPTIDASE S8 FAMILY WITH PROTEASE-ASSOCIATED DOMAIN"/>
    <property type="match status" value="1"/>
</dbReference>
<accession>A0A0H5R6Y9</accession>
<dbReference type="PROSITE" id="PS51892">
    <property type="entry name" value="SUBTILASE"/>
    <property type="match status" value="1"/>
</dbReference>
<comment type="similarity">
    <text evidence="6">Belongs to the peptidase S8 family.</text>
</comment>
<protein>
    <recommendedName>
        <fullName evidence="5">subtilisin</fullName>
        <ecNumber evidence="5">3.4.21.62</ecNumber>
    </recommendedName>
</protein>
<dbReference type="GO" id="GO:0006508">
    <property type="term" value="P:proteolysis"/>
    <property type="evidence" value="ECO:0007669"/>
    <property type="project" value="UniProtKB-KW"/>
</dbReference>
<comment type="caution">
    <text evidence="6">Lacks conserved residue(s) required for the propagation of feature annotation.</text>
</comment>
<dbReference type="PANTHER" id="PTHR43399">
    <property type="entry name" value="SUBTILISIN-RELATED"/>
    <property type="match status" value="1"/>
</dbReference>
<dbReference type="PRINTS" id="PR00723">
    <property type="entry name" value="SUBTILISIN"/>
</dbReference>
<evidence type="ECO:0000256" key="6">
    <source>
        <dbReference type="PROSITE-ProRule" id="PRU01240"/>
    </source>
</evidence>
<evidence type="ECO:0000259" key="7">
    <source>
        <dbReference type="Pfam" id="PF00082"/>
    </source>
</evidence>
<evidence type="ECO:0000256" key="2">
    <source>
        <dbReference type="ARBA" id="ARBA00022801"/>
    </source>
</evidence>
<dbReference type="EC" id="3.4.21.62" evidence="5"/>
<evidence type="ECO:0000256" key="1">
    <source>
        <dbReference type="ARBA" id="ARBA00022670"/>
    </source>
</evidence>
<dbReference type="InterPro" id="IPR015500">
    <property type="entry name" value="Peptidase_S8_subtilisin-rel"/>
</dbReference>
<dbReference type="InterPro" id="IPR036852">
    <property type="entry name" value="Peptidase_S8/S53_dom_sf"/>
</dbReference>
<dbReference type="AlphaFoldDB" id="A0A0H5R6Y9"/>
<dbReference type="EMBL" id="HACM01003622">
    <property type="protein sequence ID" value="CRZ04064.1"/>
    <property type="molecule type" value="Transcribed_RNA"/>
</dbReference>
<name>A0A0H5R6Y9_9EUKA</name>
<organism evidence="8">
    <name type="scientific">Spongospora subterranea</name>
    <dbReference type="NCBI Taxonomy" id="70186"/>
    <lineage>
        <taxon>Eukaryota</taxon>
        <taxon>Sar</taxon>
        <taxon>Rhizaria</taxon>
        <taxon>Endomyxa</taxon>
        <taxon>Phytomyxea</taxon>
        <taxon>Plasmodiophorida</taxon>
        <taxon>Plasmodiophoridae</taxon>
        <taxon>Spongospora</taxon>
    </lineage>
</organism>
<keyword evidence="2" id="KW-0378">Hydrolase</keyword>
<dbReference type="SUPFAM" id="SSF52743">
    <property type="entry name" value="Subtilisin-like"/>
    <property type="match status" value="1"/>
</dbReference>
<proteinExistence type="inferred from homology"/>
<keyword evidence="1" id="KW-0645">Protease</keyword>
<reference evidence="8" key="1">
    <citation type="submission" date="2015-04" db="EMBL/GenBank/DDBJ databases">
        <title>The genome sequence of the plant pathogenic Rhizarian Plasmodiophora brassicae reveals insights in its biotrophic life cycle and the origin of chitin synthesis.</title>
        <authorList>
            <person name="Schwelm A."/>
            <person name="Fogelqvist J."/>
            <person name="Knaust A."/>
            <person name="Julke S."/>
            <person name="Lilja T."/>
            <person name="Dhandapani V."/>
            <person name="Bonilla-Rosso G."/>
            <person name="Karlsson M."/>
            <person name="Shevchenko A."/>
            <person name="Choi S.R."/>
            <person name="Kim H.G."/>
            <person name="Park J.Y."/>
            <person name="Lim Y.P."/>
            <person name="Ludwig-Muller J."/>
            <person name="Dixelius C."/>
        </authorList>
    </citation>
    <scope>NUCLEOTIDE SEQUENCE</scope>
    <source>
        <tissue evidence="8">Potato root galls</tissue>
    </source>
</reference>
<evidence type="ECO:0000256" key="5">
    <source>
        <dbReference type="ARBA" id="ARBA00023619"/>
    </source>
</evidence>
<comment type="catalytic activity">
    <reaction evidence="4">
        <text>Hydrolysis of proteins with broad specificity for peptide bonds, and a preference for a large uncharged residue in P1. Hydrolyzes peptide amides.</text>
        <dbReference type="EC" id="3.4.21.62"/>
    </reaction>
</comment>
<sequence>NGLNGSGQIVAIADTGIDYDMCFFHDPECPVPVNTVNMKHRKIIVYRPLPPGSELSSDTSHGTHTAGSIAGEASYSDPSVVQAISVINGMAFRSKLAVYDLGPKQQIRIPGNLYEDLFEIVA</sequence>
<evidence type="ECO:0000256" key="3">
    <source>
        <dbReference type="ARBA" id="ARBA00022825"/>
    </source>
</evidence>
<dbReference type="GO" id="GO:0004252">
    <property type="term" value="F:serine-type endopeptidase activity"/>
    <property type="evidence" value="ECO:0007669"/>
    <property type="project" value="UniProtKB-EC"/>
</dbReference>
<feature type="non-terminal residue" evidence="8">
    <location>
        <position position="1"/>
    </location>
</feature>
<dbReference type="Gene3D" id="3.40.50.200">
    <property type="entry name" value="Peptidase S8/S53 domain"/>
    <property type="match status" value="1"/>
</dbReference>